<dbReference type="Proteomes" id="UP000886743">
    <property type="component" value="Unassembled WGS sequence"/>
</dbReference>
<dbReference type="AlphaFoldDB" id="A0A9D1T080"/>
<organism evidence="2 3">
    <name type="scientific">Candidatus Aphodoplasma excrementigallinarum</name>
    <dbReference type="NCBI Taxonomy" id="2840673"/>
    <lineage>
        <taxon>Bacteria</taxon>
        <taxon>Bacillati</taxon>
        <taxon>Bacillota</taxon>
        <taxon>Clostridia</taxon>
        <taxon>Eubacteriales</taxon>
        <taxon>Candidatus Aphodoplasma</taxon>
    </lineage>
</organism>
<comment type="caution">
    <text evidence="2">The sequence shown here is derived from an EMBL/GenBank/DDBJ whole genome shotgun (WGS) entry which is preliminary data.</text>
</comment>
<gene>
    <name evidence="2" type="ORF">IAC74_08075</name>
</gene>
<protein>
    <recommendedName>
        <fullName evidence="1">Copper amine oxidase-like N-terminal domain-containing protein</fullName>
    </recommendedName>
</protein>
<reference evidence="2" key="1">
    <citation type="submission" date="2020-10" db="EMBL/GenBank/DDBJ databases">
        <authorList>
            <person name="Gilroy R."/>
        </authorList>
    </citation>
    <scope>NUCLEOTIDE SEQUENCE</scope>
    <source>
        <strain evidence="2">4920</strain>
    </source>
</reference>
<accession>A0A9D1T080</accession>
<proteinExistence type="predicted"/>
<evidence type="ECO:0000259" key="1">
    <source>
        <dbReference type="Pfam" id="PF07833"/>
    </source>
</evidence>
<reference evidence="2" key="2">
    <citation type="journal article" date="2021" name="PeerJ">
        <title>Extensive microbial diversity within the chicken gut microbiome revealed by metagenomics and culture.</title>
        <authorList>
            <person name="Gilroy R."/>
            <person name="Ravi A."/>
            <person name="Getino M."/>
            <person name="Pursley I."/>
            <person name="Horton D.L."/>
            <person name="Alikhan N.F."/>
            <person name="Baker D."/>
            <person name="Gharbi K."/>
            <person name="Hall N."/>
            <person name="Watson M."/>
            <person name="Adriaenssens E.M."/>
            <person name="Foster-Nyarko E."/>
            <person name="Jarju S."/>
            <person name="Secka A."/>
            <person name="Antonio M."/>
            <person name="Oren A."/>
            <person name="Chaudhuri R.R."/>
            <person name="La Ragione R."/>
            <person name="Hildebrand F."/>
            <person name="Pallen M.J."/>
        </authorList>
    </citation>
    <scope>NUCLEOTIDE SEQUENCE</scope>
    <source>
        <strain evidence="2">4920</strain>
    </source>
</reference>
<name>A0A9D1T080_9FIRM</name>
<evidence type="ECO:0000313" key="2">
    <source>
        <dbReference type="EMBL" id="HIV03518.1"/>
    </source>
</evidence>
<sequence>MTRARHSSCISDRTLVPIRAIMESAGGTVGWDEASQTVMLPIRAIIRLVTPVFCMRLRAPFMLYLAALPFCRRYSTGETPVCFLKALEK</sequence>
<dbReference type="EMBL" id="DVOF01000242">
    <property type="protein sequence ID" value="HIV03518.1"/>
    <property type="molecule type" value="Genomic_DNA"/>
</dbReference>
<dbReference type="Pfam" id="PF07833">
    <property type="entry name" value="Cu_amine_oxidN1"/>
    <property type="match status" value="1"/>
</dbReference>
<dbReference type="SUPFAM" id="SSF55383">
    <property type="entry name" value="Copper amine oxidase, domain N"/>
    <property type="match status" value="1"/>
</dbReference>
<evidence type="ECO:0000313" key="3">
    <source>
        <dbReference type="Proteomes" id="UP000886743"/>
    </source>
</evidence>
<dbReference type="InterPro" id="IPR036582">
    <property type="entry name" value="Mao_N_sf"/>
</dbReference>
<feature type="domain" description="Copper amine oxidase-like N-terminal" evidence="1">
    <location>
        <begin position="11"/>
        <end position="40"/>
    </location>
</feature>
<dbReference type="InterPro" id="IPR012854">
    <property type="entry name" value="Cu_amine_oxidase-like_N"/>
</dbReference>